<keyword evidence="3" id="KW-1185">Reference proteome</keyword>
<evidence type="ECO:0000313" key="3">
    <source>
        <dbReference type="Proteomes" id="UP000225844"/>
    </source>
</evidence>
<proteinExistence type="predicted"/>
<dbReference type="Proteomes" id="UP000225844">
    <property type="component" value="Segment"/>
</dbReference>
<organism evidence="2 3">
    <name type="scientific">Streptomyces phage Danzina</name>
    <dbReference type="NCBI Taxonomy" id="1690427"/>
    <lineage>
        <taxon>Viruses</taxon>
        <taxon>Duplodnaviria</taxon>
        <taxon>Heunggongvirae</taxon>
        <taxon>Uroviricota</taxon>
        <taxon>Caudoviricetes</taxon>
        <taxon>Arquatrovirinae</taxon>
        <taxon>Likavirus</taxon>
        <taxon>Likavirus danzina</taxon>
    </lineage>
</organism>
<dbReference type="EMBL" id="KT124228">
    <property type="protein sequence ID" value="AKY03505.1"/>
    <property type="molecule type" value="Genomic_DNA"/>
</dbReference>
<evidence type="ECO:0000313" key="2">
    <source>
        <dbReference type="EMBL" id="AKY03505.1"/>
    </source>
</evidence>
<protein>
    <submittedName>
        <fullName evidence="2">Lsr2-like briding protein</fullName>
    </submittedName>
</protein>
<dbReference type="Pfam" id="PF11774">
    <property type="entry name" value="Lsr2"/>
    <property type="match status" value="1"/>
</dbReference>
<reference evidence="2 3" key="1">
    <citation type="submission" date="2015-06" db="EMBL/GenBank/DDBJ databases">
        <authorList>
            <person name="Zinanti J.F."/>
            <person name="Ahmed T."/>
            <person name="Alvarez G.E."/>
            <person name="Cox E.C."/>
            <person name="Garcia C."/>
            <person name="Layton S.R."/>
            <person name="Bhuiyan S."/>
            <person name="Donegan-Quick R."/>
            <person name="Benjamin R.C."/>
            <person name="Hughes L.E."/>
            <person name="Bradley K.W."/>
            <person name="Asai D.J."/>
            <person name="Bowman C.A."/>
            <person name="Russell D.A."/>
            <person name="Pope W.H."/>
            <person name="Jacobs-Sera D."/>
            <person name="Hendrix R.W."/>
            <person name="Hatfull G.F."/>
        </authorList>
    </citation>
    <scope>NUCLEOTIDE SEQUENCE [LARGE SCALE GENOMIC DNA]</scope>
</reference>
<dbReference type="InterPro" id="IPR042261">
    <property type="entry name" value="Lsr2-like_dimerization"/>
</dbReference>
<accession>A0A0K1Y8R5</accession>
<evidence type="ECO:0000259" key="1">
    <source>
        <dbReference type="Pfam" id="PF11774"/>
    </source>
</evidence>
<dbReference type="Gene3D" id="3.30.60.230">
    <property type="entry name" value="Lsr2, dimerization domain"/>
    <property type="match status" value="1"/>
</dbReference>
<dbReference type="GO" id="GO:0003677">
    <property type="term" value="F:DNA binding"/>
    <property type="evidence" value="ECO:0007669"/>
    <property type="project" value="InterPro"/>
</dbReference>
<feature type="domain" description="Lsr2 dimerization" evidence="1">
    <location>
        <begin position="10"/>
        <end position="65"/>
    </location>
</feature>
<name>A0A0K1Y8R5_9CAUD</name>
<dbReference type="InterPro" id="IPR024412">
    <property type="entry name" value="Lsr2_dim_dom"/>
</dbReference>
<gene>
    <name evidence="2" type="ORF">SEA_DANZINA_50</name>
</gene>
<sequence length="76" mass="8897">MRCGTMLRMKETRIYLVDDLDGRNEARTVTFALDGQQYEIDLCEKNEERLRKALDKYVLAGRKVKRKRATSTRSGK</sequence>